<accession>L9VPD6</accession>
<dbReference type="AlphaFoldDB" id="L9VPD6"/>
<dbReference type="InterPro" id="IPR027417">
    <property type="entry name" value="P-loop_NTPase"/>
</dbReference>
<dbReference type="GO" id="GO:0015833">
    <property type="term" value="P:peptide transport"/>
    <property type="evidence" value="ECO:0007669"/>
    <property type="project" value="InterPro"/>
</dbReference>
<keyword evidence="4" id="KW-0067">ATP-binding</keyword>
<dbReference type="PANTHER" id="PTHR43776:SF7">
    <property type="entry name" value="D,D-DIPEPTIDE TRANSPORT ATP-BINDING PROTEIN DDPF-RELATED"/>
    <property type="match status" value="1"/>
</dbReference>
<name>L9VPD6_9EURY</name>
<dbReference type="PANTHER" id="PTHR43776">
    <property type="entry name" value="TRANSPORT ATP-BINDING PROTEIN"/>
    <property type="match status" value="1"/>
</dbReference>
<dbReference type="Pfam" id="PF08352">
    <property type="entry name" value="oligo_HPY"/>
    <property type="match status" value="1"/>
</dbReference>
<evidence type="ECO:0000256" key="4">
    <source>
        <dbReference type="ARBA" id="ARBA00022840"/>
    </source>
</evidence>
<keyword evidence="2" id="KW-0813">Transport</keyword>
<comment type="caution">
    <text evidence="6">The sequence shown here is derived from an EMBL/GenBank/DDBJ whole genome shotgun (WGS) entry which is preliminary data.</text>
</comment>
<dbReference type="GO" id="GO:0005524">
    <property type="term" value="F:ATP binding"/>
    <property type="evidence" value="ECO:0007669"/>
    <property type="project" value="UniProtKB-KW"/>
</dbReference>
<proteinExistence type="inferred from homology"/>
<evidence type="ECO:0000256" key="1">
    <source>
        <dbReference type="ARBA" id="ARBA00005417"/>
    </source>
</evidence>
<protein>
    <submittedName>
        <fullName evidence="6">Peptide ABC transporter ATPase</fullName>
    </submittedName>
</protein>
<keyword evidence="3" id="KW-0547">Nucleotide-binding</keyword>
<evidence type="ECO:0000256" key="3">
    <source>
        <dbReference type="ARBA" id="ARBA00022741"/>
    </source>
</evidence>
<dbReference type="NCBIfam" id="TIGR01727">
    <property type="entry name" value="oligo_HPY"/>
    <property type="match status" value="1"/>
</dbReference>
<evidence type="ECO:0000313" key="6">
    <source>
        <dbReference type="EMBL" id="ELY38999.1"/>
    </source>
</evidence>
<evidence type="ECO:0000259" key="5">
    <source>
        <dbReference type="Pfam" id="PF08352"/>
    </source>
</evidence>
<reference evidence="6 7" key="1">
    <citation type="journal article" date="2014" name="PLoS Genet.">
        <title>Phylogenetically driven sequencing of extremely halophilic archaea reveals strategies for static and dynamic osmo-response.</title>
        <authorList>
            <person name="Becker E.A."/>
            <person name="Seitzer P.M."/>
            <person name="Tritt A."/>
            <person name="Larsen D."/>
            <person name="Krusor M."/>
            <person name="Yao A.I."/>
            <person name="Wu D."/>
            <person name="Madern D."/>
            <person name="Eisen J.A."/>
            <person name="Darling A.E."/>
            <person name="Facciotti M.T."/>
        </authorList>
    </citation>
    <scope>NUCLEOTIDE SEQUENCE [LARGE SCALE GENOMIC DNA]</scope>
    <source>
        <strain evidence="6 7">GA33</strain>
    </source>
</reference>
<dbReference type="InterPro" id="IPR013563">
    <property type="entry name" value="Oligopep_ABC_C"/>
</dbReference>
<feature type="domain" description="Oligopeptide/dipeptide ABC transporter C-terminal" evidence="5">
    <location>
        <begin position="58"/>
        <end position="124"/>
    </location>
</feature>
<organism evidence="6 7">
    <name type="scientific">Natronorubrum tibetense GA33</name>
    <dbReference type="NCBI Taxonomy" id="1114856"/>
    <lineage>
        <taxon>Archaea</taxon>
        <taxon>Methanobacteriati</taxon>
        <taxon>Methanobacteriota</taxon>
        <taxon>Stenosarchaea group</taxon>
        <taxon>Halobacteria</taxon>
        <taxon>Halobacteriales</taxon>
        <taxon>Natrialbaceae</taxon>
        <taxon>Natronorubrum</taxon>
    </lineage>
</organism>
<dbReference type="Gene3D" id="3.40.50.300">
    <property type="entry name" value="P-loop containing nucleotide triphosphate hydrolases"/>
    <property type="match status" value="1"/>
</dbReference>
<gene>
    <name evidence="6" type="ORF">C496_16447</name>
</gene>
<dbReference type="Proteomes" id="UP000011599">
    <property type="component" value="Unassembled WGS sequence"/>
</dbReference>
<evidence type="ECO:0000256" key="2">
    <source>
        <dbReference type="ARBA" id="ARBA00022448"/>
    </source>
</evidence>
<keyword evidence="7" id="KW-1185">Reference proteome</keyword>
<dbReference type="eggNOG" id="arCOG00184">
    <property type="taxonomic scope" value="Archaea"/>
</dbReference>
<dbReference type="InterPro" id="IPR050319">
    <property type="entry name" value="ABC_transp_ATP-bind"/>
</dbReference>
<dbReference type="EMBL" id="AOHW01000040">
    <property type="protein sequence ID" value="ELY38999.1"/>
    <property type="molecule type" value="Genomic_DNA"/>
</dbReference>
<dbReference type="SUPFAM" id="SSF52540">
    <property type="entry name" value="P-loop containing nucleoside triphosphate hydrolases"/>
    <property type="match status" value="1"/>
</dbReference>
<dbReference type="STRING" id="1114856.GCA_000383975_04399"/>
<sequence>MFDEPISALDVSVQAQIINLMKDLQAEYDLTYLVIAHNLDVIRQIADRIAIMYLGKIVESGPTDVIFDNPSHPYTQKLLDSLPRTSIDERHREVAPIAGDVPSPRNPPESSRFHTRCPYARKTCTEASPMYELGDTHRKACYRTGNDHEYWDADELGDGSPQLQR</sequence>
<comment type="similarity">
    <text evidence="1">Belongs to the ABC transporter superfamily.</text>
</comment>
<dbReference type="PATRIC" id="fig|1114856.3.peg.3400"/>
<evidence type="ECO:0000313" key="7">
    <source>
        <dbReference type="Proteomes" id="UP000011599"/>
    </source>
</evidence>
<dbReference type="OrthoDB" id="18209at2157"/>